<dbReference type="EMBL" id="CCSF01000001">
    <property type="protein sequence ID" value="CDZ95182.1"/>
    <property type="molecule type" value="Genomic_DNA"/>
</dbReference>
<dbReference type="InterPro" id="IPR000566">
    <property type="entry name" value="Lipocln_cytosolic_FA-bd_dom"/>
</dbReference>
<dbReference type="GO" id="GO:0006950">
    <property type="term" value="P:response to stress"/>
    <property type="evidence" value="ECO:0007669"/>
    <property type="project" value="UniProtKB-ARBA"/>
</dbReference>
<dbReference type="InterPro" id="IPR047202">
    <property type="entry name" value="Lipocalin_Blc-like_dom"/>
</dbReference>
<dbReference type="eggNOG" id="COG3040">
    <property type="taxonomic scope" value="Bacteria"/>
</dbReference>
<accession>A0A078LY01</accession>
<dbReference type="PROSITE" id="PS51257">
    <property type="entry name" value="PROKAR_LIPOPROTEIN"/>
    <property type="match status" value="1"/>
</dbReference>
<sequence>MRFASVLLSAVLLAGCTGSKNVDDAPSTVGHVDLQRYQGVWYEQARLPMFFQRDCVRSEARYSLLDNGSIGVLNRCETKNGEWKEARGEAEPQQPGSTDRLWVRFDNWFSRLFPEMTKGHYWVLYLDQEYSVALVGSPDREFLWLLSRDIQLDASTRQRLLDEAEKRGYDTSELIWRGEGAEI</sequence>
<dbReference type="InterPro" id="IPR002446">
    <property type="entry name" value="Lipocalin_bac"/>
</dbReference>
<evidence type="ECO:0000256" key="2">
    <source>
        <dbReference type="PIRNR" id="PIRNR036893"/>
    </source>
</evidence>
<organism evidence="5 6">
    <name type="scientific">Pseudomonas saudiphocaensis</name>
    <dbReference type="NCBI Taxonomy" id="1499686"/>
    <lineage>
        <taxon>Bacteria</taxon>
        <taxon>Pseudomonadati</taxon>
        <taxon>Pseudomonadota</taxon>
        <taxon>Gammaproteobacteria</taxon>
        <taxon>Pseudomonadales</taxon>
        <taxon>Pseudomonadaceae</taxon>
        <taxon>Pseudomonas</taxon>
    </lineage>
</organism>
<dbReference type="Proteomes" id="UP000053902">
    <property type="component" value="Unassembled WGS sequence"/>
</dbReference>
<dbReference type="CDD" id="cd19438">
    <property type="entry name" value="lipocalin_Blc-like"/>
    <property type="match status" value="1"/>
</dbReference>
<keyword evidence="2" id="KW-0472">Membrane</keyword>
<dbReference type="PRINTS" id="PR01171">
    <property type="entry name" value="BCTLIPOCALIN"/>
</dbReference>
<keyword evidence="2" id="KW-0446">Lipid-binding</keyword>
<comment type="subunit">
    <text evidence="2">Homodimer.</text>
</comment>
<evidence type="ECO:0000259" key="4">
    <source>
        <dbReference type="Pfam" id="PF08212"/>
    </source>
</evidence>
<feature type="domain" description="Lipocalin/cytosolic fatty-acid binding" evidence="4">
    <location>
        <begin position="32"/>
        <end position="177"/>
    </location>
</feature>
<dbReference type="SUPFAM" id="SSF50814">
    <property type="entry name" value="Lipocalins"/>
    <property type="match status" value="1"/>
</dbReference>
<dbReference type="AlphaFoldDB" id="A0A078LY01"/>
<comment type="function">
    <text evidence="2">Involved in the storage or transport of lipids necessary for membrane maintenance under stressful conditions. Displays a binding preference for lysophospholipids.</text>
</comment>
<feature type="lipid moiety-binding region" description="N-palmitoyl cysteine" evidence="3">
    <location>
        <position position="16"/>
    </location>
</feature>
<dbReference type="RefSeq" id="WP_037024731.1">
    <property type="nucleotide sequence ID" value="NZ_CCSF01000001.1"/>
</dbReference>
<name>A0A078LY01_9PSED</name>
<comment type="subcellular location">
    <subcellularLocation>
        <location evidence="2">Cell outer membrane</location>
    </subcellularLocation>
</comment>
<dbReference type="PANTHER" id="PTHR10612">
    <property type="entry name" value="APOLIPOPROTEIN D"/>
    <property type="match status" value="1"/>
</dbReference>
<dbReference type="InterPro" id="IPR012674">
    <property type="entry name" value="Calycin"/>
</dbReference>
<comment type="similarity">
    <text evidence="1 2">Belongs to the calycin superfamily. Lipocalin family.</text>
</comment>
<evidence type="ECO:0000256" key="3">
    <source>
        <dbReference type="PIRSR" id="PIRSR036893-52"/>
    </source>
</evidence>
<keyword evidence="2 3" id="KW-0449">Lipoprotein</keyword>
<dbReference type="InterPro" id="IPR022271">
    <property type="entry name" value="Lipocalin_ApoD"/>
</dbReference>
<dbReference type="PIRSF" id="PIRSF036893">
    <property type="entry name" value="Lipocalin_ApoD"/>
    <property type="match status" value="1"/>
</dbReference>
<evidence type="ECO:0000313" key="6">
    <source>
        <dbReference type="Proteomes" id="UP000053902"/>
    </source>
</evidence>
<evidence type="ECO:0000313" key="5">
    <source>
        <dbReference type="EMBL" id="CDZ95182.1"/>
    </source>
</evidence>
<dbReference type="HOGENOM" id="CLU_068449_3_1_6"/>
<gene>
    <name evidence="5" type="primary">blc</name>
    <name evidence="5" type="ORF">BN1079_02515</name>
</gene>
<feature type="lipid moiety-binding region" description="S-diacylglycerol cysteine" evidence="3">
    <location>
        <position position="16"/>
    </location>
</feature>
<dbReference type="Gene3D" id="2.40.128.20">
    <property type="match status" value="1"/>
</dbReference>
<dbReference type="PANTHER" id="PTHR10612:SF34">
    <property type="entry name" value="APOLIPOPROTEIN D"/>
    <property type="match status" value="1"/>
</dbReference>
<dbReference type="GO" id="GO:0008289">
    <property type="term" value="F:lipid binding"/>
    <property type="evidence" value="ECO:0007669"/>
    <property type="project" value="UniProtKB-UniRule"/>
</dbReference>
<keyword evidence="6" id="KW-1185">Reference proteome</keyword>
<keyword evidence="3" id="KW-0564">Palmitate</keyword>
<proteinExistence type="inferred from homology"/>
<dbReference type="GO" id="GO:0009279">
    <property type="term" value="C:cell outer membrane"/>
    <property type="evidence" value="ECO:0007669"/>
    <property type="project" value="UniProtKB-SubCell"/>
</dbReference>
<dbReference type="OrthoDB" id="9793905at2"/>
<protein>
    <recommendedName>
        <fullName evidence="2">Outer membrane lipoprotein Blc</fullName>
    </recommendedName>
</protein>
<reference evidence="5 6" key="1">
    <citation type="submission" date="2014-07" db="EMBL/GenBank/DDBJ databases">
        <authorList>
            <person name="Urmite Genomes Urmite Genomes"/>
        </authorList>
    </citation>
    <scope>NUCLEOTIDE SEQUENCE [LARGE SCALE GENOMIC DNA]</scope>
    <source>
        <strain evidence="5 6">20_BN</strain>
    </source>
</reference>
<keyword evidence="2" id="KW-0998">Cell outer membrane</keyword>
<dbReference type="STRING" id="1499686.BN1079_02515"/>
<evidence type="ECO:0000256" key="1">
    <source>
        <dbReference type="ARBA" id="ARBA00006889"/>
    </source>
</evidence>
<dbReference type="Pfam" id="PF08212">
    <property type="entry name" value="Lipocalin_2"/>
    <property type="match status" value="1"/>
</dbReference>